<evidence type="ECO:0000256" key="1">
    <source>
        <dbReference type="ARBA" id="ARBA00022737"/>
    </source>
</evidence>
<accession>A0AAD6B8C7</accession>
<feature type="domain" description="Fibulin C-terminal Ig-like" evidence="2">
    <location>
        <begin position="46"/>
        <end position="155"/>
    </location>
</feature>
<evidence type="ECO:0000259" key="2">
    <source>
        <dbReference type="Pfam" id="PF22914"/>
    </source>
</evidence>
<sequence length="158" mass="17917">MLGKSKYFPEQVVDHSLVARLQRSDTIRCIKSCQPNDVACVLDPMHSVSHTFISMPTFREFANPEEIVFLRTSVPAYGDYHLSSYDVKFDILEGNVENAFDIIKRVENGMYVGVVRQVKALIGPLTTVLKLSMRNLTTQGDSGQNIINVHVFVSEFWF</sequence>
<gene>
    <name evidence="3" type="ORF">JOQ06_002721</name>
</gene>
<proteinExistence type="predicted"/>
<dbReference type="InterPro" id="IPR055088">
    <property type="entry name" value="Fibulin_C"/>
</dbReference>
<keyword evidence="4" id="KW-1185">Reference proteome</keyword>
<reference evidence="3" key="1">
    <citation type="submission" date="2022-11" db="EMBL/GenBank/DDBJ databases">
        <title>Chromosome-level genome of Pogonophryne albipinna.</title>
        <authorList>
            <person name="Jo E."/>
        </authorList>
    </citation>
    <scope>NUCLEOTIDE SEQUENCE</scope>
    <source>
        <strain evidence="3">SGF0006</strain>
        <tissue evidence="3">Muscle</tissue>
    </source>
</reference>
<protein>
    <recommendedName>
        <fullName evidence="2">Fibulin C-terminal Ig-like domain-containing protein</fullName>
    </recommendedName>
</protein>
<dbReference type="AlphaFoldDB" id="A0AAD6B8C7"/>
<evidence type="ECO:0000313" key="3">
    <source>
        <dbReference type="EMBL" id="KAJ4938095.1"/>
    </source>
</evidence>
<keyword evidence="1" id="KW-0677">Repeat</keyword>
<name>A0AAD6B8C7_9TELE</name>
<organism evidence="3 4">
    <name type="scientific">Pogonophryne albipinna</name>
    <dbReference type="NCBI Taxonomy" id="1090488"/>
    <lineage>
        <taxon>Eukaryota</taxon>
        <taxon>Metazoa</taxon>
        <taxon>Chordata</taxon>
        <taxon>Craniata</taxon>
        <taxon>Vertebrata</taxon>
        <taxon>Euteleostomi</taxon>
        <taxon>Actinopterygii</taxon>
        <taxon>Neopterygii</taxon>
        <taxon>Teleostei</taxon>
        <taxon>Neoteleostei</taxon>
        <taxon>Acanthomorphata</taxon>
        <taxon>Eupercaria</taxon>
        <taxon>Perciformes</taxon>
        <taxon>Notothenioidei</taxon>
        <taxon>Pogonophryne</taxon>
    </lineage>
</organism>
<evidence type="ECO:0000313" key="4">
    <source>
        <dbReference type="Proteomes" id="UP001219934"/>
    </source>
</evidence>
<dbReference type="EMBL" id="JAPTMU010000009">
    <property type="protein sequence ID" value="KAJ4938095.1"/>
    <property type="molecule type" value="Genomic_DNA"/>
</dbReference>
<dbReference type="Pfam" id="PF22914">
    <property type="entry name" value="Fibulin_C"/>
    <property type="match status" value="1"/>
</dbReference>
<dbReference type="Proteomes" id="UP001219934">
    <property type="component" value="Unassembled WGS sequence"/>
</dbReference>
<comment type="caution">
    <text evidence="3">The sequence shown here is derived from an EMBL/GenBank/DDBJ whole genome shotgun (WGS) entry which is preliminary data.</text>
</comment>